<keyword evidence="5" id="KW-1185">Reference proteome</keyword>
<dbReference type="AlphaFoldDB" id="A0A542ZVK0"/>
<dbReference type="EMBL" id="VFOS01000001">
    <property type="protein sequence ID" value="TQL64388.1"/>
    <property type="molecule type" value="Genomic_DNA"/>
</dbReference>
<dbReference type="Gene3D" id="3.30.70.1880">
    <property type="entry name" value="Protein of unknown function DUF881"/>
    <property type="match status" value="1"/>
</dbReference>
<accession>A0A542ZVK0</accession>
<protein>
    <submittedName>
        <fullName evidence="4">Uncharacterized protein YlxW (UPF0749 family)</fullName>
    </submittedName>
</protein>
<gene>
    <name evidence="4" type="ORF">FB461_0890</name>
</gene>
<keyword evidence="3" id="KW-1133">Transmembrane helix</keyword>
<keyword evidence="3" id="KW-0812">Transmembrane</keyword>
<keyword evidence="3" id="KW-0472">Membrane</keyword>
<feature type="transmembrane region" description="Helical" evidence="3">
    <location>
        <begin position="49"/>
        <end position="72"/>
    </location>
</feature>
<sequence>MPDMDEIAPGESRSRSASMNLLLEVMDHPLDPGYVEAKKRRSHRRTSPLGVVTWTLIAVLAGISIAAAVVYLRIPRTASVQARALLAEQITAKRDEVEGLAQRNEELHSEIARLSNDVLYGPRSPSTEASAASLLAMASTPVSGPGVSVALNDGPEAAQLDAARVQDLDIQLVVNTLWSAGAEAIAINGVRLGPTSAIRGAGGAVLVDFVGLTPPYEISAIGQSNALQVELARSSTADHLSRLNATYGITFKASGESTLDLPAVGVPTLRYSKAVSK</sequence>
<reference evidence="4 5" key="1">
    <citation type="submission" date="2019-06" db="EMBL/GenBank/DDBJ databases">
        <title>Sequencing the genomes of 1000 actinobacteria strains.</title>
        <authorList>
            <person name="Klenk H.-P."/>
        </authorList>
    </citation>
    <scope>NUCLEOTIDE SEQUENCE [LARGE SCALE GENOMIC DNA]</scope>
    <source>
        <strain evidence="4 5">DSM 4813</strain>
    </source>
</reference>
<dbReference type="GO" id="GO:0005886">
    <property type="term" value="C:plasma membrane"/>
    <property type="evidence" value="ECO:0007669"/>
    <property type="project" value="TreeGrafter"/>
</dbReference>
<name>A0A542ZVK0_RARFA</name>
<dbReference type="PANTHER" id="PTHR37313:SF1">
    <property type="entry name" value="UPF0749 PROTEIN RV1823"/>
    <property type="match status" value="1"/>
</dbReference>
<dbReference type="Pfam" id="PF05949">
    <property type="entry name" value="DUF881"/>
    <property type="match status" value="1"/>
</dbReference>
<feature type="coiled-coil region" evidence="2">
    <location>
        <begin position="90"/>
        <end position="117"/>
    </location>
</feature>
<evidence type="ECO:0000256" key="3">
    <source>
        <dbReference type="SAM" id="Phobius"/>
    </source>
</evidence>
<evidence type="ECO:0000313" key="5">
    <source>
        <dbReference type="Proteomes" id="UP000315389"/>
    </source>
</evidence>
<evidence type="ECO:0000313" key="4">
    <source>
        <dbReference type="EMBL" id="TQL64388.1"/>
    </source>
</evidence>
<dbReference type="PANTHER" id="PTHR37313">
    <property type="entry name" value="UPF0749 PROTEIN RV1825"/>
    <property type="match status" value="1"/>
</dbReference>
<evidence type="ECO:0000256" key="2">
    <source>
        <dbReference type="SAM" id="Coils"/>
    </source>
</evidence>
<dbReference type="Proteomes" id="UP000315389">
    <property type="component" value="Unassembled WGS sequence"/>
</dbReference>
<dbReference type="InterPro" id="IPR010273">
    <property type="entry name" value="DUF881"/>
</dbReference>
<comment type="caution">
    <text evidence="4">The sequence shown here is derived from an EMBL/GenBank/DDBJ whole genome shotgun (WGS) entry which is preliminary data.</text>
</comment>
<proteinExistence type="inferred from homology"/>
<evidence type="ECO:0000256" key="1">
    <source>
        <dbReference type="ARBA" id="ARBA00009108"/>
    </source>
</evidence>
<keyword evidence="2" id="KW-0175">Coiled coil</keyword>
<organism evidence="4 5">
    <name type="scientific">Rarobacter faecitabidus</name>
    <dbReference type="NCBI Taxonomy" id="13243"/>
    <lineage>
        <taxon>Bacteria</taxon>
        <taxon>Bacillati</taxon>
        <taxon>Actinomycetota</taxon>
        <taxon>Actinomycetes</taxon>
        <taxon>Micrococcales</taxon>
        <taxon>Rarobacteraceae</taxon>
        <taxon>Rarobacter</taxon>
    </lineage>
</organism>
<comment type="similarity">
    <text evidence="1">Belongs to the UPF0749 family.</text>
</comment>
<dbReference type="OrthoDB" id="3218134at2"/>